<feature type="region of interest" description="Disordered" evidence="1">
    <location>
        <begin position="84"/>
        <end position="104"/>
    </location>
</feature>
<proteinExistence type="predicted"/>
<dbReference type="EMBL" id="BQNB010008908">
    <property type="protein sequence ID" value="GJS56015.1"/>
    <property type="molecule type" value="Genomic_DNA"/>
</dbReference>
<gene>
    <name evidence="2" type="ORF">Tco_0629377</name>
</gene>
<accession>A0ABQ4WSZ3</accession>
<comment type="caution">
    <text evidence="2">The sequence shown here is derived from an EMBL/GenBank/DDBJ whole genome shotgun (WGS) entry which is preliminary data.</text>
</comment>
<evidence type="ECO:0000256" key="1">
    <source>
        <dbReference type="SAM" id="MobiDB-lite"/>
    </source>
</evidence>
<organism evidence="2 3">
    <name type="scientific">Tanacetum coccineum</name>
    <dbReference type="NCBI Taxonomy" id="301880"/>
    <lineage>
        <taxon>Eukaryota</taxon>
        <taxon>Viridiplantae</taxon>
        <taxon>Streptophyta</taxon>
        <taxon>Embryophyta</taxon>
        <taxon>Tracheophyta</taxon>
        <taxon>Spermatophyta</taxon>
        <taxon>Magnoliopsida</taxon>
        <taxon>eudicotyledons</taxon>
        <taxon>Gunneridae</taxon>
        <taxon>Pentapetalae</taxon>
        <taxon>asterids</taxon>
        <taxon>campanulids</taxon>
        <taxon>Asterales</taxon>
        <taxon>Asteraceae</taxon>
        <taxon>Asteroideae</taxon>
        <taxon>Anthemideae</taxon>
        <taxon>Anthemidinae</taxon>
        <taxon>Tanacetum</taxon>
    </lineage>
</organism>
<reference evidence="2" key="1">
    <citation type="journal article" date="2022" name="Int. J. Mol. Sci.">
        <title>Draft Genome of Tanacetum Coccineum: Genomic Comparison of Closely Related Tanacetum-Family Plants.</title>
        <authorList>
            <person name="Yamashiro T."/>
            <person name="Shiraishi A."/>
            <person name="Nakayama K."/>
            <person name="Satake H."/>
        </authorList>
    </citation>
    <scope>NUCLEOTIDE SEQUENCE</scope>
</reference>
<evidence type="ECO:0000313" key="3">
    <source>
        <dbReference type="Proteomes" id="UP001151760"/>
    </source>
</evidence>
<keyword evidence="3" id="KW-1185">Reference proteome</keyword>
<dbReference type="Proteomes" id="UP001151760">
    <property type="component" value="Unassembled WGS sequence"/>
</dbReference>
<name>A0ABQ4WSZ3_9ASTR</name>
<evidence type="ECO:0000313" key="2">
    <source>
        <dbReference type="EMBL" id="GJS56015.1"/>
    </source>
</evidence>
<reference evidence="2" key="2">
    <citation type="submission" date="2022-01" db="EMBL/GenBank/DDBJ databases">
        <authorList>
            <person name="Yamashiro T."/>
            <person name="Shiraishi A."/>
            <person name="Satake H."/>
            <person name="Nakayama K."/>
        </authorList>
    </citation>
    <scope>NUCLEOTIDE SEQUENCE</scope>
</reference>
<protein>
    <submittedName>
        <fullName evidence="2">Uncharacterized protein</fullName>
    </submittedName>
</protein>
<sequence length="131" mass="15128">MTKLTLEEFPCMFMAEIAKRYDENTNLIKEIRASTDFALRNQEASIKALEIHMISTSVEADMPSIRRINANQYVVSNLQNRNLFSESKKTTEPSPSRLNDDHWDELKETNEVKDLEAYYTDAKPLGNSIPR</sequence>